<protein>
    <recommendedName>
        <fullName evidence="15">Cytochrome P450</fullName>
    </recommendedName>
</protein>
<keyword evidence="4 9" id="KW-0479">Metal-binding</keyword>
<dbReference type="EMBL" id="CAJNOQ010001140">
    <property type="protein sequence ID" value="CAF0871260.1"/>
    <property type="molecule type" value="Genomic_DNA"/>
</dbReference>
<keyword evidence="7 10" id="KW-0503">Monooxygenase</keyword>
<dbReference type="InterPro" id="IPR036396">
    <property type="entry name" value="Cyt_P450_sf"/>
</dbReference>
<comment type="similarity">
    <text evidence="2 10">Belongs to the cytochrome P450 family.</text>
</comment>
<keyword evidence="11" id="KW-0812">Transmembrane</keyword>
<reference evidence="12" key="1">
    <citation type="submission" date="2021-02" db="EMBL/GenBank/DDBJ databases">
        <authorList>
            <person name="Nowell W R."/>
        </authorList>
    </citation>
    <scope>NUCLEOTIDE SEQUENCE</scope>
</reference>
<dbReference type="GO" id="GO:0020037">
    <property type="term" value="F:heme binding"/>
    <property type="evidence" value="ECO:0007669"/>
    <property type="project" value="InterPro"/>
</dbReference>
<evidence type="ECO:0000313" key="14">
    <source>
        <dbReference type="Proteomes" id="UP000663829"/>
    </source>
</evidence>
<dbReference type="PRINTS" id="PR00465">
    <property type="entry name" value="EP450IV"/>
</dbReference>
<dbReference type="Proteomes" id="UP000663829">
    <property type="component" value="Unassembled WGS sequence"/>
</dbReference>
<dbReference type="PROSITE" id="PS00086">
    <property type="entry name" value="CYTOCHROME_P450"/>
    <property type="match status" value="1"/>
</dbReference>
<evidence type="ECO:0000256" key="5">
    <source>
        <dbReference type="ARBA" id="ARBA00023002"/>
    </source>
</evidence>
<accession>A0A813XCZ6</accession>
<dbReference type="PRINTS" id="PR00385">
    <property type="entry name" value="P450"/>
</dbReference>
<evidence type="ECO:0000256" key="4">
    <source>
        <dbReference type="ARBA" id="ARBA00022723"/>
    </source>
</evidence>
<keyword evidence="5 10" id="KW-0560">Oxidoreductase</keyword>
<dbReference type="GO" id="GO:0005506">
    <property type="term" value="F:iron ion binding"/>
    <property type="evidence" value="ECO:0007669"/>
    <property type="project" value="InterPro"/>
</dbReference>
<dbReference type="PANTHER" id="PTHR24302">
    <property type="entry name" value="CYTOCHROME P450 FAMILY 3"/>
    <property type="match status" value="1"/>
</dbReference>
<keyword evidence="11" id="KW-0472">Membrane</keyword>
<keyword evidence="14" id="KW-1185">Reference proteome</keyword>
<evidence type="ECO:0000256" key="2">
    <source>
        <dbReference type="ARBA" id="ARBA00010617"/>
    </source>
</evidence>
<evidence type="ECO:0000313" key="13">
    <source>
        <dbReference type="EMBL" id="CAF3658554.1"/>
    </source>
</evidence>
<evidence type="ECO:0000313" key="12">
    <source>
        <dbReference type="EMBL" id="CAF0871260.1"/>
    </source>
</evidence>
<dbReference type="GO" id="GO:0016705">
    <property type="term" value="F:oxidoreductase activity, acting on paired donors, with incorporation or reduction of molecular oxygen"/>
    <property type="evidence" value="ECO:0007669"/>
    <property type="project" value="InterPro"/>
</dbReference>
<dbReference type="PANTHER" id="PTHR24302:SF15">
    <property type="entry name" value="FATTY-ACID PEROXYGENASE"/>
    <property type="match status" value="1"/>
</dbReference>
<dbReference type="InterPro" id="IPR001128">
    <property type="entry name" value="Cyt_P450"/>
</dbReference>
<dbReference type="OrthoDB" id="1470350at2759"/>
<dbReference type="EMBL" id="CAJOBC010001140">
    <property type="protein sequence ID" value="CAF3658554.1"/>
    <property type="molecule type" value="Genomic_DNA"/>
</dbReference>
<comment type="cofactor">
    <cofactor evidence="1 9">
        <name>heme</name>
        <dbReference type="ChEBI" id="CHEBI:30413"/>
    </cofactor>
</comment>
<evidence type="ECO:0000256" key="3">
    <source>
        <dbReference type="ARBA" id="ARBA00022617"/>
    </source>
</evidence>
<dbReference type="GO" id="GO:0008395">
    <property type="term" value="F:steroid hydroxylase activity"/>
    <property type="evidence" value="ECO:0007669"/>
    <property type="project" value="TreeGrafter"/>
</dbReference>
<evidence type="ECO:0000256" key="1">
    <source>
        <dbReference type="ARBA" id="ARBA00001971"/>
    </source>
</evidence>
<evidence type="ECO:0000256" key="6">
    <source>
        <dbReference type="ARBA" id="ARBA00023004"/>
    </source>
</evidence>
<dbReference type="AlphaFoldDB" id="A0A813XCZ6"/>
<keyword evidence="11" id="KW-1133">Transmembrane helix</keyword>
<comment type="caution">
    <text evidence="12">The sequence shown here is derived from an EMBL/GenBank/DDBJ whole genome shotgun (WGS) entry which is preliminary data.</text>
</comment>
<evidence type="ECO:0000256" key="9">
    <source>
        <dbReference type="PIRSR" id="PIRSR602403-1"/>
    </source>
</evidence>
<dbReference type="FunFam" id="1.10.630.10:FF:000182">
    <property type="entry name" value="Cytochrome P450 3A4"/>
    <property type="match status" value="1"/>
</dbReference>
<dbReference type="InterPro" id="IPR017972">
    <property type="entry name" value="Cyt_P450_CS"/>
</dbReference>
<feature type="transmembrane region" description="Helical" evidence="11">
    <location>
        <begin position="132"/>
        <end position="154"/>
    </location>
</feature>
<keyword evidence="3 9" id="KW-0349">Heme</keyword>
<evidence type="ECO:0000256" key="11">
    <source>
        <dbReference type="SAM" id="Phobius"/>
    </source>
</evidence>
<evidence type="ECO:0000256" key="7">
    <source>
        <dbReference type="ARBA" id="ARBA00023033"/>
    </source>
</evidence>
<feature type="binding site" description="axial binding residue" evidence="9">
    <location>
        <position position="277"/>
    </location>
    <ligand>
        <name>heme</name>
        <dbReference type="ChEBI" id="CHEBI:30413"/>
    </ligand>
    <ligandPart>
        <name>Fe</name>
        <dbReference type="ChEBI" id="CHEBI:18248"/>
    </ligandPart>
</feature>
<evidence type="ECO:0008006" key="15">
    <source>
        <dbReference type="Google" id="ProtNLM"/>
    </source>
</evidence>
<dbReference type="Gene3D" id="1.10.630.10">
    <property type="entry name" value="Cytochrome P450"/>
    <property type="match status" value="2"/>
</dbReference>
<dbReference type="Proteomes" id="UP000681722">
    <property type="component" value="Unassembled WGS sequence"/>
</dbReference>
<sequence>MTRDTNVAINFAGNVFEGAHPIILLADTELLRKVLIKDFHLFTNRRRIEGINGPPLNHGLFSLQNDEWKRSRSNVSPTFTTSKLKDNRNDFIQIMVDQTETHNSHLENTDKVETPTKQYLALKDDEIIGQALIFFIAGFETTASLLSFFMYALAVNPHVQEKVFQEICSVCIDENGMNDISYEKIGQLHYLDAVINETLRMYPPVTRFDRESSVPCELGGYMLPTGTIITVPVYWLHHDPDVWENPEQFIPERFYSSEKLKRDPLYFVPFGIGPRSCVGMRFAIQTVKLAIVQCLYQFEICTCEKTTIPLKFEKALNIFPQDQVWLCVNKRSL</sequence>
<comment type="function">
    <text evidence="8">Cytochromes P450 are a group of heme-thiolate monooxygenases. They oxidize a variety of structurally unrelated compounds, including steroids, fatty acids, and xenobiotics.</text>
</comment>
<evidence type="ECO:0000256" key="10">
    <source>
        <dbReference type="RuleBase" id="RU000461"/>
    </source>
</evidence>
<dbReference type="InterPro" id="IPR050705">
    <property type="entry name" value="Cytochrome_P450_3A"/>
</dbReference>
<dbReference type="InterPro" id="IPR002403">
    <property type="entry name" value="Cyt_P450_E_grp-IV"/>
</dbReference>
<dbReference type="SUPFAM" id="SSF48264">
    <property type="entry name" value="Cytochrome P450"/>
    <property type="match status" value="1"/>
</dbReference>
<proteinExistence type="inferred from homology"/>
<gene>
    <name evidence="12" type="ORF">GPM918_LOCUS7111</name>
    <name evidence="13" type="ORF">SRO942_LOCUS7111</name>
</gene>
<keyword evidence="6 9" id="KW-0408">Iron</keyword>
<name>A0A813XCZ6_9BILA</name>
<dbReference type="Pfam" id="PF00067">
    <property type="entry name" value="p450"/>
    <property type="match status" value="1"/>
</dbReference>
<organism evidence="12 14">
    <name type="scientific">Didymodactylos carnosus</name>
    <dbReference type="NCBI Taxonomy" id="1234261"/>
    <lineage>
        <taxon>Eukaryota</taxon>
        <taxon>Metazoa</taxon>
        <taxon>Spiralia</taxon>
        <taxon>Gnathifera</taxon>
        <taxon>Rotifera</taxon>
        <taxon>Eurotatoria</taxon>
        <taxon>Bdelloidea</taxon>
        <taxon>Philodinida</taxon>
        <taxon>Philodinidae</taxon>
        <taxon>Didymodactylos</taxon>
    </lineage>
</organism>
<evidence type="ECO:0000256" key="8">
    <source>
        <dbReference type="ARBA" id="ARBA00043906"/>
    </source>
</evidence>